<keyword evidence="3" id="KW-1185">Reference proteome</keyword>
<feature type="region of interest" description="Disordered" evidence="1">
    <location>
        <begin position="1"/>
        <end position="47"/>
    </location>
</feature>
<sequence length="224" mass="24804">MIVQRRRPSTGFSNAGLTRGTSAGVPGDGRPSALRSDGRVPSARRQRRPWLETVQVAVCYCDDTRAPDGNYRERRERWRAGRRDSKTHNTTEDRRVDSQERRREERNGRDASGKAVVFSAARLTGPASDKESTVVICLHAPHRSPTSSSPPHLPPSLHATNVIDEHVKTERQVGLCATRQIRPVSEVPCSRVRQTASEATRPQHHADDDRGGPGIQIEGLRGSL</sequence>
<comment type="caution">
    <text evidence="2">The sequence shown here is derived from an EMBL/GenBank/DDBJ whole genome shotgun (WGS) entry which is preliminary data.</text>
</comment>
<feature type="compositionally biased region" description="Polar residues" evidence="1">
    <location>
        <begin position="10"/>
        <end position="21"/>
    </location>
</feature>
<feature type="region of interest" description="Disordered" evidence="1">
    <location>
        <begin position="188"/>
        <end position="224"/>
    </location>
</feature>
<protein>
    <submittedName>
        <fullName evidence="2">Uncharacterized protein</fullName>
    </submittedName>
</protein>
<feature type="region of interest" description="Disordered" evidence="1">
    <location>
        <begin position="77"/>
        <end position="113"/>
    </location>
</feature>
<dbReference type="EMBL" id="JBBWRZ010000007">
    <property type="protein sequence ID" value="KAK8232090.1"/>
    <property type="molecule type" value="Genomic_DNA"/>
</dbReference>
<feature type="compositionally biased region" description="Basic and acidic residues" evidence="1">
    <location>
        <begin position="77"/>
        <end position="112"/>
    </location>
</feature>
<accession>A0ABR1YJU9</accession>
<reference evidence="2 3" key="1">
    <citation type="submission" date="2024-04" db="EMBL/GenBank/DDBJ databases">
        <title>Phyllosticta paracitricarpa is synonymous to the EU quarantine fungus P. citricarpa based on phylogenomic analyses.</title>
        <authorList>
            <consortium name="Lawrence Berkeley National Laboratory"/>
            <person name="Van Ingen-Buijs V.A."/>
            <person name="Van Westerhoven A.C."/>
            <person name="Haridas S."/>
            <person name="Skiadas P."/>
            <person name="Martin F."/>
            <person name="Groenewald J.Z."/>
            <person name="Crous P.W."/>
            <person name="Seidl M.F."/>
        </authorList>
    </citation>
    <scope>NUCLEOTIDE SEQUENCE [LARGE SCALE GENOMIC DNA]</scope>
    <source>
        <strain evidence="2 3">CBS 123374</strain>
    </source>
</reference>
<evidence type="ECO:0000313" key="3">
    <source>
        <dbReference type="Proteomes" id="UP001492380"/>
    </source>
</evidence>
<evidence type="ECO:0000256" key="1">
    <source>
        <dbReference type="SAM" id="MobiDB-lite"/>
    </source>
</evidence>
<organism evidence="2 3">
    <name type="scientific">Phyllosticta capitalensis</name>
    <dbReference type="NCBI Taxonomy" id="121624"/>
    <lineage>
        <taxon>Eukaryota</taxon>
        <taxon>Fungi</taxon>
        <taxon>Dikarya</taxon>
        <taxon>Ascomycota</taxon>
        <taxon>Pezizomycotina</taxon>
        <taxon>Dothideomycetes</taxon>
        <taxon>Dothideomycetes incertae sedis</taxon>
        <taxon>Botryosphaeriales</taxon>
        <taxon>Phyllostictaceae</taxon>
        <taxon>Phyllosticta</taxon>
    </lineage>
</organism>
<evidence type="ECO:0000313" key="2">
    <source>
        <dbReference type="EMBL" id="KAK8232090.1"/>
    </source>
</evidence>
<proteinExistence type="predicted"/>
<dbReference type="Proteomes" id="UP001492380">
    <property type="component" value="Unassembled WGS sequence"/>
</dbReference>
<gene>
    <name evidence="2" type="ORF">HDK90DRAFT_297272</name>
</gene>
<name>A0ABR1YJU9_9PEZI</name>